<dbReference type="Gene3D" id="3.30.710.10">
    <property type="entry name" value="Potassium Channel Kv1.1, Chain A"/>
    <property type="match status" value="1"/>
</dbReference>
<sequence length="348" mass="38373">MSARITRKRARTDASEARSVANDPSRQHDEEFWYDDGTIILIAGNVEFRIYKGILAEHSPVFSDMFSLPQPPQGAVAPGDPPCPVVHVSDSPEDLRHVLRVYMPKSDPSPFSPDEPTFDAISATIRLGHKYQMSRLVDHSLDYLKHYYTDDFDTWTANDAPAPPEFVARHAIGVVNLARLTGETSILPTAFLSCCTLGADIVDGLVREDGTRELLSMADLGLCFVAKAQLVQEAFEGALTVLAPPVAERCLAPSQCKKRLAHYTKGIAALSALIARKGPLCSIMKTLWPHGERDNLICSICWTMLKERDVTQRRVLWKALTDVLGLTDGTCEATDEDDESSDDESSDN</sequence>
<dbReference type="AlphaFoldDB" id="A0A1M2VDF0"/>
<dbReference type="CDD" id="cd18186">
    <property type="entry name" value="BTB_POZ_ZBTB_KLHL-like"/>
    <property type="match status" value="1"/>
</dbReference>
<comment type="caution">
    <text evidence="3">The sequence shown here is derived from an EMBL/GenBank/DDBJ whole genome shotgun (WGS) entry which is preliminary data.</text>
</comment>
<keyword evidence="4" id="KW-1185">Reference proteome</keyword>
<accession>A0A1M2VDF0</accession>
<dbReference type="EMBL" id="MNAD01001427">
    <property type="protein sequence ID" value="OJT05563.1"/>
    <property type="molecule type" value="Genomic_DNA"/>
</dbReference>
<dbReference type="Proteomes" id="UP000184267">
    <property type="component" value="Unassembled WGS sequence"/>
</dbReference>
<gene>
    <name evidence="3" type="ORF">TRAPUB_3612</name>
</gene>
<dbReference type="InterPro" id="IPR000210">
    <property type="entry name" value="BTB/POZ_dom"/>
</dbReference>
<dbReference type="SMART" id="SM00225">
    <property type="entry name" value="BTB"/>
    <property type="match status" value="1"/>
</dbReference>
<dbReference type="SUPFAM" id="SSF54695">
    <property type="entry name" value="POZ domain"/>
    <property type="match status" value="1"/>
</dbReference>
<dbReference type="InterPro" id="IPR011333">
    <property type="entry name" value="SKP1/BTB/POZ_sf"/>
</dbReference>
<proteinExistence type="predicted"/>
<dbReference type="OrthoDB" id="3036049at2759"/>
<evidence type="ECO:0000313" key="3">
    <source>
        <dbReference type="EMBL" id="OJT05563.1"/>
    </source>
</evidence>
<reference evidence="3 4" key="1">
    <citation type="submission" date="2016-10" db="EMBL/GenBank/DDBJ databases">
        <title>Genome sequence of the basidiomycete white-rot fungus Trametes pubescens.</title>
        <authorList>
            <person name="Makela M.R."/>
            <person name="Granchi Z."/>
            <person name="Peng M."/>
            <person name="De Vries R.P."/>
            <person name="Grigoriev I."/>
            <person name="Riley R."/>
            <person name="Hilden K."/>
        </authorList>
    </citation>
    <scope>NUCLEOTIDE SEQUENCE [LARGE SCALE GENOMIC DNA]</scope>
    <source>
        <strain evidence="3 4">FBCC735</strain>
    </source>
</reference>
<dbReference type="Pfam" id="PF00651">
    <property type="entry name" value="BTB"/>
    <property type="match status" value="1"/>
</dbReference>
<evidence type="ECO:0000313" key="4">
    <source>
        <dbReference type="Proteomes" id="UP000184267"/>
    </source>
</evidence>
<dbReference type="STRING" id="154538.A0A1M2VDF0"/>
<name>A0A1M2VDF0_TRAPU</name>
<feature type="region of interest" description="Disordered" evidence="1">
    <location>
        <begin position="1"/>
        <end position="27"/>
    </location>
</feature>
<dbReference type="OMA" id="NGREECA"/>
<evidence type="ECO:0000259" key="2">
    <source>
        <dbReference type="SMART" id="SM00225"/>
    </source>
</evidence>
<evidence type="ECO:0000256" key="1">
    <source>
        <dbReference type="SAM" id="MobiDB-lite"/>
    </source>
</evidence>
<protein>
    <recommendedName>
        <fullName evidence="2">BTB domain-containing protein</fullName>
    </recommendedName>
</protein>
<feature type="domain" description="BTB" evidence="2">
    <location>
        <begin position="37"/>
        <end position="148"/>
    </location>
</feature>
<organism evidence="3 4">
    <name type="scientific">Trametes pubescens</name>
    <name type="common">White-rot fungus</name>
    <dbReference type="NCBI Taxonomy" id="154538"/>
    <lineage>
        <taxon>Eukaryota</taxon>
        <taxon>Fungi</taxon>
        <taxon>Dikarya</taxon>
        <taxon>Basidiomycota</taxon>
        <taxon>Agaricomycotina</taxon>
        <taxon>Agaricomycetes</taxon>
        <taxon>Polyporales</taxon>
        <taxon>Polyporaceae</taxon>
        <taxon>Trametes</taxon>
    </lineage>
</organism>
<feature type="compositionally biased region" description="Basic residues" evidence="1">
    <location>
        <begin position="1"/>
        <end position="10"/>
    </location>
</feature>